<accession>A0A310SJ84</accession>
<protein>
    <submittedName>
        <fullName evidence="1">Uncharacterized protein</fullName>
    </submittedName>
</protein>
<name>A0A310SJ84_9HYME</name>
<dbReference type="EMBL" id="KQ759822">
    <property type="protein sequence ID" value="OAD62681.1"/>
    <property type="molecule type" value="Genomic_DNA"/>
</dbReference>
<dbReference type="Proteomes" id="UP000250275">
    <property type="component" value="Unassembled WGS sequence"/>
</dbReference>
<organism evidence="1 2">
    <name type="scientific">Eufriesea mexicana</name>
    <dbReference type="NCBI Taxonomy" id="516756"/>
    <lineage>
        <taxon>Eukaryota</taxon>
        <taxon>Metazoa</taxon>
        <taxon>Ecdysozoa</taxon>
        <taxon>Arthropoda</taxon>
        <taxon>Hexapoda</taxon>
        <taxon>Insecta</taxon>
        <taxon>Pterygota</taxon>
        <taxon>Neoptera</taxon>
        <taxon>Endopterygota</taxon>
        <taxon>Hymenoptera</taxon>
        <taxon>Apocrita</taxon>
        <taxon>Aculeata</taxon>
        <taxon>Apoidea</taxon>
        <taxon>Anthophila</taxon>
        <taxon>Apidae</taxon>
        <taxon>Eufriesea</taxon>
    </lineage>
</organism>
<gene>
    <name evidence="1" type="ORF">WN48_07633</name>
</gene>
<evidence type="ECO:0000313" key="2">
    <source>
        <dbReference type="Proteomes" id="UP000250275"/>
    </source>
</evidence>
<keyword evidence="2" id="KW-1185">Reference proteome</keyword>
<evidence type="ECO:0000313" key="1">
    <source>
        <dbReference type="EMBL" id="OAD62681.1"/>
    </source>
</evidence>
<reference evidence="1 2" key="1">
    <citation type="submission" date="2015-07" db="EMBL/GenBank/DDBJ databases">
        <title>The genome of Eufriesea mexicana.</title>
        <authorList>
            <person name="Pan H."/>
            <person name="Kapheim K."/>
        </authorList>
    </citation>
    <scope>NUCLEOTIDE SEQUENCE [LARGE SCALE GENOMIC DNA]</scope>
    <source>
        <strain evidence="1">0111107269</strain>
        <tissue evidence="1">Whole body</tissue>
    </source>
</reference>
<proteinExistence type="predicted"/>
<dbReference type="AlphaFoldDB" id="A0A310SJ84"/>
<sequence>MNKESLRNPDLGDYFSSVCTSTQDKSKAEKSTSTVQKCVKNGLVGKVENGTRWSGGSVEERSSVSWIRVNREVLIDE</sequence>